<gene>
    <name evidence="3" type="ORF">K491DRAFT_696953</name>
</gene>
<feature type="compositionally biased region" description="Low complexity" evidence="1">
    <location>
        <begin position="96"/>
        <end position="115"/>
    </location>
</feature>
<evidence type="ECO:0000256" key="1">
    <source>
        <dbReference type="SAM" id="MobiDB-lite"/>
    </source>
</evidence>
<dbReference type="EMBL" id="MU004442">
    <property type="protein sequence ID" value="KAF2650861.1"/>
    <property type="molecule type" value="Genomic_DNA"/>
</dbReference>
<name>A0A6A6SV51_9PLEO</name>
<keyword evidence="2" id="KW-0472">Membrane</keyword>
<evidence type="ECO:0000313" key="4">
    <source>
        <dbReference type="Proteomes" id="UP000799324"/>
    </source>
</evidence>
<dbReference type="Proteomes" id="UP000799324">
    <property type="component" value="Unassembled WGS sequence"/>
</dbReference>
<feature type="transmembrane region" description="Helical" evidence="2">
    <location>
        <begin position="127"/>
        <end position="147"/>
    </location>
</feature>
<dbReference type="AlphaFoldDB" id="A0A6A6SV51"/>
<feature type="region of interest" description="Disordered" evidence="1">
    <location>
        <begin position="156"/>
        <end position="187"/>
    </location>
</feature>
<keyword evidence="2" id="KW-1133">Transmembrane helix</keyword>
<accession>A0A6A6SV51</accession>
<organism evidence="3 4">
    <name type="scientific">Lophiostoma macrostomum CBS 122681</name>
    <dbReference type="NCBI Taxonomy" id="1314788"/>
    <lineage>
        <taxon>Eukaryota</taxon>
        <taxon>Fungi</taxon>
        <taxon>Dikarya</taxon>
        <taxon>Ascomycota</taxon>
        <taxon>Pezizomycotina</taxon>
        <taxon>Dothideomycetes</taxon>
        <taxon>Pleosporomycetidae</taxon>
        <taxon>Pleosporales</taxon>
        <taxon>Lophiostomataceae</taxon>
        <taxon>Lophiostoma</taxon>
    </lineage>
</organism>
<evidence type="ECO:0000256" key="2">
    <source>
        <dbReference type="SAM" id="Phobius"/>
    </source>
</evidence>
<protein>
    <recommendedName>
        <fullName evidence="5">Mid2 domain-containing protein</fullName>
    </recommendedName>
</protein>
<keyword evidence="4" id="KW-1185">Reference proteome</keyword>
<evidence type="ECO:0008006" key="5">
    <source>
        <dbReference type="Google" id="ProtNLM"/>
    </source>
</evidence>
<feature type="region of interest" description="Disordered" evidence="1">
    <location>
        <begin position="86"/>
        <end position="120"/>
    </location>
</feature>
<evidence type="ECO:0000313" key="3">
    <source>
        <dbReference type="EMBL" id="KAF2650861.1"/>
    </source>
</evidence>
<sequence length="187" mass="19371">MATSLAHANSAFSYHDSGHKCTSMATQDQRLPYVSPIPNGAEGWVRGEVLTTTIPGDTTVYGDGVPVWWQASDEAVLSAAAIAASTTSIPQTQTRPSAQPATSSLSSASTAPASAHKSGLSTGAKTGIGVGIAAGAVCVLVAALLFLRRKNRAKRLPELRGPAPVEKPDDKKPQELPAYTQPVELPI</sequence>
<dbReference type="OrthoDB" id="4770059at2759"/>
<proteinExistence type="predicted"/>
<keyword evidence="2" id="KW-0812">Transmembrane</keyword>
<reference evidence="3" key="1">
    <citation type="journal article" date="2020" name="Stud. Mycol.">
        <title>101 Dothideomycetes genomes: a test case for predicting lifestyles and emergence of pathogens.</title>
        <authorList>
            <person name="Haridas S."/>
            <person name="Albert R."/>
            <person name="Binder M."/>
            <person name="Bloem J."/>
            <person name="Labutti K."/>
            <person name="Salamov A."/>
            <person name="Andreopoulos B."/>
            <person name="Baker S."/>
            <person name="Barry K."/>
            <person name="Bills G."/>
            <person name="Bluhm B."/>
            <person name="Cannon C."/>
            <person name="Castanera R."/>
            <person name="Culley D."/>
            <person name="Daum C."/>
            <person name="Ezra D."/>
            <person name="Gonzalez J."/>
            <person name="Henrissat B."/>
            <person name="Kuo A."/>
            <person name="Liang C."/>
            <person name="Lipzen A."/>
            <person name="Lutzoni F."/>
            <person name="Magnuson J."/>
            <person name="Mondo S."/>
            <person name="Nolan M."/>
            <person name="Ohm R."/>
            <person name="Pangilinan J."/>
            <person name="Park H.-J."/>
            <person name="Ramirez L."/>
            <person name="Alfaro M."/>
            <person name="Sun H."/>
            <person name="Tritt A."/>
            <person name="Yoshinaga Y."/>
            <person name="Zwiers L.-H."/>
            <person name="Turgeon B."/>
            <person name="Goodwin S."/>
            <person name="Spatafora J."/>
            <person name="Crous P."/>
            <person name="Grigoriev I."/>
        </authorList>
    </citation>
    <scope>NUCLEOTIDE SEQUENCE</scope>
    <source>
        <strain evidence="3">CBS 122681</strain>
    </source>
</reference>